<proteinExistence type="predicted"/>
<feature type="non-terminal residue" evidence="2">
    <location>
        <position position="339"/>
    </location>
</feature>
<accession>A0ABR3EJP8</accession>
<reference evidence="2 3" key="1">
    <citation type="submission" date="2024-02" db="EMBL/GenBank/DDBJ databases">
        <title>A draft genome for the cacao thread blight pathogen Marasmius crinis-equi.</title>
        <authorList>
            <person name="Cohen S.P."/>
            <person name="Baruah I.K."/>
            <person name="Amoako-Attah I."/>
            <person name="Bukari Y."/>
            <person name="Meinhardt L.W."/>
            <person name="Bailey B.A."/>
        </authorList>
    </citation>
    <scope>NUCLEOTIDE SEQUENCE [LARGE SCALE GENOMIC DNA]</scope>
    <source>
        <strain evidence="2 3">GH-76</strain>
    </source>
</reference>
<gene>
    <name evidence="2" type="ORF">V5O48_018991</name>
</gene>
<organism evidence="2 3">
    <name type="scientific">Marasmius crinis-equi</name>
    <dbReference type="NCBI Taxonomy" id="585013"/>
    <lineage>
        <taxon>Eukaryota</taxon>
        <taxon>Fungi</taxon>
        <taxon>Dikarya</taxon>
        <taxon>Basidiomycota</taxon>
        <taxon>Agaricomycotina</taxon>
        <taxon>Agaricomycetes</taxon>
        <taxon>Agaricomycetidae</taxon>
        <taxon>Agaricales</taxon>
        <taxon>Marasmiineae</taxon>
        <taxon>Marasmiaceae</taxon>
        <taxon>Marasmius</taxon>
    </lineage>
</organism>
<evidence type="ECO:0000256" key="1">
    <source>
        <dbReference type="SAM" id="MobiDB-lite"/>
    </source>
</evidence>
<dbReference type="Proteomes" id="UP001465976">
    <property type="component" value="Unassembled WGS sequence"/>
</dbReference>
<protein>
    <submittedName>
        <fullName evidence="2">Uncharacterized protein</fullName>
    </submittedName>
</protein>
<feature type="compositionally biased region" description="Basic and acidic residues" evidence="1">
    <location>
        <begin position="272"/>
        <end position="283"/>
    </location>
</feature>
<feature type="compositionally biased region" description="Acidic residues" evidence="1">
    <location>
        <begin position="297"/>
        <end position="328"/>
    </location>
</feature>
<sequence>YVDIRKWTLENEEDPAVKDFMLKLKHHLLGTILDRRDEKFSDDECARLKIVNNRLYRHKTLDIKYTSYDILRCHDSINIATRADIIVLADEDHSDAHLYWYTQVIGIFHVAVKYRNHTFNVPFLWVRWVGLDTKYVLGPAAKRLPCVGFMGGPDAFGFLDPEYVLFAAHLIPAFAYSHHEDLLGPSIACQPREEDSDWDLFYVNIFVDRDMFTHYIHGIAVGHYHIHVAKRQECQDSSSDNDEPRFSSNNAPAALPDSEDDEEMSDVENDEGMEKGGEERDAQQSELDDYGYHSGEDGENDEDEVEEEGNVDEDEDESQWVDVEDDEVGFNNGLGGSTK</sequence>
<feature type="region of interest" description="Disordered" evidence="1">
    <location>
        <begin position="233"/>
        <end position="339"/>
    </location>
</feature>
<dbReference type="EMBL" id="JBAHYK010003964">
    <property type="protein sequence ID" value="KAL0563085.1"/>
    <property type="molecule type" value="Genomic_DNA"/>
</dbReference>
<comment type="caution">
    <text evidence="2">The sequence shown here is derived from an EMBL/GenBank/DDBJ whole genome shotgun (WGS) entry which is preliminary data.</text>
</comment>
<feature type="compositionally biased region" description="Acidic residues" evidence="1">
    <location>
        <begin position="257"/>
        <end position="271"/>
    </location>
</feature>
<feature type="non-terminal residue" evidence="2">
    <location>
        <position position="1"/>
    </location>
</feature>
<evidence type="ECO:0000313" key="3">
    <source>
        <dbReference type="Proteomes" id="UP001465976"/>
    </source>
</evidence>
<name>A0ABR3EJP8_9AGAR</name>
<keyword evidence="3" id="KW-1185">Reference proteome</keyword>
<evidence type="ECO:0000313" key="2">
    <source>
        <dbReference type="EMBL" id="KAL0563085.1"/>
    </source>
</evidence>